<feature type="domain" description="HTH lacI-type" evidence="4">
    <location>
        <begin position="11"/>
        <end position="65"/>
    </location>
</feature>
<dbReference type="AlphaFoldDB" id="A0A8J3VVM6"/>
<dbReference type="InterPro" id="IPR000843">
    <property type="entry name" value="HTH_LacI"/>
</dbReference>
<dbReference type="GO" id="GO:0000976">
    <property type="term" value="F:transcription cis-regulatory region binding"/>
    <property type="evidence" value="ECO:0007669"/>
    <property type="project" value="TreeGrafter"/>
</dbReference>
<sequence length="348" mass="37655">MTDTSEPARAATIYTVARHAGVSIATVSRVLQGSRPTSPATRQRVLRAVEALNYVPLRAGRPLATRHEAHGLVLAGLSGPYFSELLVGYESTANQYGQSVVVVTGEGRNDIVKSVRNLDRRVDGVVLTHGALDDTRARMLSRSLPTVLVGRPPLDGCDTVAVENATGTLELVSHLIEHGRRRLVFAGDPAHAHDIRERYAGFRAALERHGLAEAAPPIRVFYEELSAAEVVSAIGEPNCAADGLVCANDEVAVATMALLTQKGVKVPDDVAVVGFDDIMTARYMTPGLTTVRQPTYELGRWAAIRLHERIQGRTYDVHPQLLPTTVVVRGSCGCPMDGPEPPRVWWRP</sequence>
<dbReference type="Pfam" id="PF13377">
    <property type="entry name" value="Peripla_BP_3"/>
    <property type="match status" value="1"/>
</dbReference>
<keyword evidence="3" id="KW-0804">Transcription</keyword>
<dbReference type="CDD" id="cd06267">
    <property type="entry name" value="PBP1_LacI_sugar_binding-like"/>
    <property type="match status" value="1"/>
</dbReference>
<evidence type="ECO:0000313" key="6">
    <source>
        <dbReference type="Proteomes" id="UP000642748"/>
    </source>
</evidence>
<keyword evidence="1" id="KW-0805">Transcription regulation</keyword>
<organism evidence="5 6">
    <name type="scientific">Rugosimonospora africana</name>
    <dbReference type="NCBI Taxonomy" id="556532"/>
    <lineage>
        <taxon>Bacteria</taxon>
        <taxon>Bacillati</taxon>
        <taxon>Actinomycetota</taxon>
        <taxon>Actinomycetes</taxon>
        <taxon>Micromonosporales</taxon>
        <taxon>Micromonosporaceae</taxon>
        <taxon>Rugosimonospora</taxon>
    </lineage>
</organism>
<evidence type="ECO:0000259" key="4">
    <source>
        <dbReference type="PROSITE" id="PS50932"/>
    </source>
</evidence>
<accession>A0A8J3VVM6</accession>
<dbReference type="RefSeq" id="WP_203923883.1">
    <property type="nucleotide sequence ID" value="NZ_BONZ01000097.1"/>
</dbReference>
<evidence type="ECO:0000256" key="3">
    <source>
        <dbReference type="ARBA" id="ARBA00023163"/>
    </source>
</evidence>
<reference evidence="5" key="1">
    <citation type="submission" date="2021-01" db="EMBL/GenBank/DDBJ databases">
        <title>Whole genome shotgun sequence of Rugosimonospora africana NBRC 104875.</title>
        <authorList>
            <person name="Komaki H."/>
            <person name="Tamura T."/>
        </authorList>
    </citation>
    <scope>NUCLEOTIDE SEQUENCE</scope>
    <source>
        <strain evidence="5">NBRC 104875</strain>
    </source>
</reference>
<dbReference type="GO" id="GO:0003700">
    <property type="term" value="F:DNA-binding transcription factor activity"/>
    <property type="evidence" value="ECO:0007669"/>
    <property type="project" value="TreeGrafter"/>
</dbReference>
<evidence type="ECO:0000256" key="1">
    <source>
        <dbReference type="ARBA" id="ARBA00023015"/>
    </source>
</evidence>
<evidence type="ECO:0000313" key="5">
    <source>
        <dbReference type="EMBL" id="GIH20455.1"/>
    </source>
</evidence>
<keyword evidence="2" id="KW-0238">DNA-binding</keyword>
<dbReference type="EMBL" id="BONZ01000097">
    <property type="protein sequence ID" value="GIH20455.1"/>
    <property type="molecule type" value="Genomic_DNA"/>
</dbReference>
<dbReference type="PANTHER" id="PTHR30146:SF109">
    <property type="entry name" value="HTH-TYPE TRANSCRIPTIONAL REGULATOR GALS"/>
    <property type="match status" value="1"/>
</dbReference>
<dbReference type="SMART" id="SM00354">
    <property type="entry name" value="HTH_LACI"/>
    <property type="match status" value="1"/>
</dbReference>
<dbReference type="PANTHER" id="PTHR30146">
    <property type="entry name" value="LACI-RELATED TRANSCRIPTIONAL REPRESSOR"/>
    <property type="match status" value="1"/>
</dbReference>
<dbReference type="SUPFAM" id="SSF53822">
    <property type="entry name" value="Periplasmic binding protein-like I"/>
    <property type="match status" value="1"/>
</dbReference>
<proteinExistence type="predicted"/>
<comment type="caution">
    <text evidence="5">The sequence shown here is derived from an EMBL/GenBank/DDBJ whole genome shotgun (WGS) entry which is preliminary data.</text>
</comment>
<dbReference type="Proteomes" id="UP000642748">
    <property type="component" value="Unassembled WGS sequence"/>
</dbReference>
<dbReference type="Gene3D" id="3.40.50.2300">
    <property type="match status" value="2"/>
</dbReference>
<dbReference type="InterPro" id="IPR046335">
    <property type="entry name" value="LacI/GalR-like_sensor"/>
</dbReference>
<dbReference type="Gene3D" id="1.10.260.40">
    <property type="entry name" value="lambda repressor-like DNA-binding domains"/>
    <property type="match status" value="1"/>
</dbReference>
<evidence type="ECO:0000256" key="2">
    <source>
        <dbReference type="ARBA" id="ARBA00023125"/>
    </source>
</evidence>
<keyword evidence="6" id="KW-1185">Reference proteome</keyword>
<dbReference type="InterPro" id="IPR028082">
    <property type="entry name" value="Peripla_BP_I"/>
</dbReference>
<dbReference type="Pfam" id="PF00356">
    <property type="entry name" value="LacI"/>
    <property type="match status" value="1"/>
</dbReference>
<dbReference type="SUPFAM" id="SSF47413">
    <property type="entry name" value="lambda repressor-like DNA-binding domains"/>
    <property type="match status" value="1"/>
</dbReference>
<dbReference type="InterPro" id="IPR010982">
    <property type="entry name" value="Lambda_DNA-bd_dom_sf"/>
</dbReference>
<dbReference type="CDD" id="cd01392">
    <property type="entry name" value="HTH_LacI"/>
    <property type="match status" value="1"/>
</dbReference>
<protein>
    <submittedName>
        <fullName evidence="5">LacI family transcriptional regulator</fullName>
    </submittedName>
</protein>
<name>A0A8J3VVM6_9ACTN</name>
<gene>
    <name evidence="5" type="ORF">Raf01_86270</name>
</gene>
<dbReference type="PROSITE" id="PS50932">
    <property type="entry name" value="HTH_LACI_2"/>
    <property type="match status" value="1"/>
</dbReference>